<dbReference type="PANTHER" id="PTHR42910:SF1">
    <property type="entry name" value="MAJOR FACILITATOR SUPERFAMILY (MFS) PROFILE DOMAIN-CONTAINING PROTEIN"/>
    <property type="match status" value="1"/>
</dbReference>
<gene>
    <name evidence="6" type="ORF">RD110_21980</name>
</gene>
<dbReference type="InterPro" id="IPR020846">
    <property type="entry name" value="MFS_dom"/>
</dbReference>
<accession>A0A1P8K4E1</accession>
<dbReference type="AlphaFoldDB" id="A0A1P8K4E1"/>
<name>A0A1P8K4E1_9BURK</name>
<evidence type="ECO:0000256" key="4">
    <source>
        <dbReference type="SAM" id="Phobius"/>
    </source>
</evidence>
<feature type="transmembrane region" description="Helical" evidence="4">
    <location>
        <begin position="287"/>
        <end position="306"/>
    </location>
</feature>
<feature type="domain" description="Major facilitator superfamily (MFS) profile" evidence="5">
    <location>
        <begin position="1"/>
        <end position="400"/>
    </location>
</feature>
<feature type="transmembrane region" description="Helical" evidence="4">
    <location>
        <begin position="21"/>
        <end position="37"/>
    </location>
</feature>
<dbReference type="InterPro" id="IPR011701">
    <property type="entry name" value="MFS"/>
</dbReference>
<feature type="transmembrane region" description="Helical" evidence="4">
    <location>
        <begin position="378"/>
        <end position="396"/>
    </location>
</feature>
<feature type="transmembrane region" description="Helical" evidence="4">
    <location>
        <begin position="224"/>
        <end position="245"/>
    </location>
</feature>
<dbReference type="Proteomes" id="UP000186609">
    <property type="component" value="Chromosome"/>
</dbReference>
<feature type="transmembrane region" description="Helical" evidence="4">
    <location>
        <begin position="167"/>
        <end position="188"/>
    </location>
</feature>
<keyword evidence="7" id="KW-1185">Reference proteome</keyword>
<keyword evidence="3 4" id="KW-0472">Membrane</keyword>
<feature type="transmembrane region" description="Helical" evidence="4">
    <location>
        <begin position="57"/>
        <end position="77"/>
    </location>
</feature>
<sequence length="409" mass="43090">MTGVARSPGLARSRWSTRVQWLLGTACGLLIANVYYAQPLTALITSALGMPKESAGLLVTLPLAGYGLGLLMVVPLADLVENKRLAMSLVGLEALCLTALSMLDHPGPYLFGAFFVGVSATAVQVLVPYVTFLAPEKERGRAVGKVVSGVMLGIMLARPVSSAVAQWFSWRAVFAASAVLMAALLMALRSILPERVPEPGLTYGAMLRSMGEIFTSTPVLRRRAFYHAFLFGTFSVFWTAVPLWLSGPQFHLTQSDIAWVALAGVAGAVAPPLAGRLADQGFSRLGTGLALLLAALAFSSTALIHGGSLRSVGLLVVAAIALDFAVSANLVFGQRAIYALKAEIRGRLNGLFMATFFAGGAIGSALGGWTYYGFGWRGVALLGTALPAMGFAYFLTEEKPDSVLISTQP</sequence>
<dbReference type="GO" id="GO:0022857">
    <property type="term" value="F:transmembrane transporter activity"/>
    <property type="evidence" value="ECO:0007669"/>
    <property type="project" value="InterPro"/>
</dbReference>
<dbReference type="PANTHER" id="PTHR42910">
    <property type="entry name" value="TRANSPORTER SCO4007-RELATED"/>
    <property type="match status" value="1"/>
</dbReference>
<evidence type="ECO:0000256" key="3">
    <source>
        <dbReference type="ARBA" id="ARBA00023136"/>
    </source>
</evidence>
<dbReference type="CDD" id="cd17324">
    <property type="entry name" value="MFS_NepI_like"/>
    <property type="match status" value="1"/>
</dbReference>
<keyword evidence="2 4" id="KW-1133">Transmembrane helix</keyword>
<feature type="transmembrane region" description="Helical" evidence="4">
    <location>
        <begin position="84"/>
        <end position="103"/>
    </location>
</feature>
<dbReference type="KEGG" id="rhy:RD110_21980"/>
<dbReference type="Pfam" id="PF07690">
    <property type="entry name" value="MFS_1"/>
    <property type="match status" value="1"/>
</dbReference>
<feature type="transmembrane region" description="Helical" evidence="4">
    <location>
        <begin position="109"/>
        <end position="130"/>
    </location>
</feature>
<dbReference type="SUPFAM" id="SSF103473">
    <property type="entry name" value="MFS general substrate transporter"/>
    <property type="match status" value="1"/>
</dbReference>
<evidence type="ECO:0000256" key="1">
    <source>
        <dbReference type="ARBA" id="ARBA00022692"/>
    </source>
</evidence>
<dbReference type="EMBL" id="CP019236">
    <property type="protein sequence ID" value="APW40866.1"/>
    <property type="molecule type" value="Genomic_DNA"/>
</dbReference>
<keyword evidence="1 4" id="KW-0812">Transmembrane</keyword>
<organism evidence="6 7">
    <name type="scientific">Rhodoferax koreensis</name>
    <dbReference type="NCBI Taxonomy" id="1842727"/>
    <lineage>
        <taxon>Bacteria</taxon>
        <taxon>Pseudomonadati</taxon>
        <taxon>Pseudomonadota</taxon>
        <taxon>Betaproteobacteria</taxon>
        <taxon>Burkholderiales</taxon>
        <taxon>Comamonadaceae</taxon>
        <taxon>Rhodoferax</taxon>
    </lineage>
</organism>
<feature type="transmembrane region" description="Helical" evidence="4">
    <location>
        <begin position="257"/>
        <end position="275"/>
    </location>
</feature>
<dbReference type="STRING" id="1842727.RD110_21980"/>
<feature type="transmembrane region" description="Helical" evidence="4">
    <location>
        <begin position="352"/>
        <end position="372"/>
    </location>
</feature>
<reference evidence="6 7" key="1">
    <citation type="submission" date="2017-01" db="EMBL/GenBank/DDBJ databases">
        <authorList>
            <person name="Mah S.A."/>
            <person name="Swanson W.J."/>
            <person name="Moy G.W."/>
            <person name="Vacquier V.D."/>
        </authorList>
    </citation>
    <scope>NUCLEOTIDE SEQUENCE [LARGE SCALE GENOMIC DNA]</scope>
    <source>
        <strain evidence="6 7">DCY110</strain>
    </source>
</reference>
<feature type="transmembrane region" description="Helical" evidence="4">
    <location>
        <begin position="142"/>
        <end position="161"/>
    </location>
</feature>
<dbReference type="InterPro" id="IPR036259">
    <property type="entry name" value="MFS_trans_sf"/>
</dbReference>
<proteinExistence type="predicted"/>
<evidence type="ECO:0000259" key="5">
    <source>
        <dbReference type="PROSITE" id="PS50850"/>
    </source>
</evidence>
<evidence type="ECO:0000313" key="7">
    <source>
        <dbReference type="Proteomes" id="UP000186609"/>
    </source>
</evidence>
<protein>
    <submittedName>
        <fullName evidence="6">MFS transporter</fullName>
    </submittedName>
</protein>
<dbReference type="OrthoDB" id="9815356at2"/>
<evidence type="ECO:0000256" key="2">
    <source>
        <dbReference type="ARBA" id="ARBA00022989"/>
    </source>
</evidence>
<dbReference type="PROSITE" id="PS50850">
    <property type="entry name" value="MFS"/>
    <property type="match status" value="1"/>
</dbReference>
<feature type="transmembrane region" description="Helical" evidence="4">
    <location>
        <begin position="312"/>
        <end position="332"/>
    </location>
</feature>
<evidence type="ECO:0000313" key="6">
    <source>
        <dbReference type="EMBL" id="APW40866.1"/>
    </source>
</evidence>
<dbReference type="Gene3D" id="1.20.1250.20">
    <property type="entry name" value="MFS general substrate transporter like domains"/>
    <property type="match status" value="1"/>
</dbReference>